<sequence>MATSSASFVFISRPGGTHGGAADAAITNRRRDVLASDGPVMTEAKRTFRHFHNFKVETADGIPVSGTTGRVSTKMPTKSPNFPTGLRQVMLMYGPETSHPLDKSSIYIRLEIFSPHMVFIHRNNFCSPPCINILQF</sequence>
<accession>A0AA38MAM7</accession>
<protein>
    <submittedName>
        <fullName evidence="1">Uncharacterized protein</fullName>
    </submittedName>
</protein>
<comment type="caution">
    <text evidence="1">The sequence shown here is derived from an EMBL/GenBank/DDBJ whole genome shotgun (WGS) entry which is preliminary data.</text>
</comment>
<organism evidence="1 2">
    <name type="scientific">Zophobas morio</name>
    <dbReference type="NCBI Taxonomy" id="2755281"/>
    <lineage>
        <taxon>Eukaryota</taxon>
        <taxon>Metazoa</taxon>
        <taxon>Ecdysozoa</taxon>
        <taxon>Arthropoda</taxon>
        <taxon>Hexapoda</taxon>
        <taxon>Insecta</taxon>
        <taxon>Pterygota</taxon>
        <taxon>Neoptera</taxon>
        <taxon>Endopterygota</taxon>
        <taxon>Coleoptera</taxon>
        <taxon>Polyphaga</taxon>
        <taxon>Cucujiformia</taxon>
        <taxon>Tenebrionidae</taxon>
        <taxon>Zophobas</taxon>
    </lineage>
</organism>
<dbReference type="AlphaFoldDB" id="A0AA38MAM7"/>
<keyword evidence="2" id="KW-1185">Reference proteome</keyword>
<gene>
    <name evidence="1" type="ORF">Zmor_021004</name>
</gene>
<reference evidence="1" key="1">
    <citation type="journal article" date="2023" name="G3 (Bethesda)">
        <title>Whole genome assemblies of Zophobas morio and Tenebrio molitor.</title>
        <authorList>
            <person name="Kaur S."/>
            <person name="Stinson S.A."/>
            <person name="diCenzo G.C."/>
        </authorList>
    </citation>
    <scope>NUCLEOTIDE SEQUENCE</scope>
    <source>
        <strain evidence="1">QUZm001</strain>
    </source>
</reference>
<dbReference type="EMBL" id="JALNTZ010000006">
    <property type="protein sequence ID" value="KAJ3649251.1"/>
    <property type="molecule type" value="Genomic_DNA"/>
</dbReference>
<evidence type="ECO:0000313" key="2">
    <source>
        <dbReference type="Proteomes" id="UP001168821"/>
    </source>
</evidence>
<dbReference type="Proteomes" id="UP001168821">
    <property type="component" value="Unassembled WGS sequence"/>
</dbReference>
<proteinExistence type="predicted"/>
<evidence type="ECO:0000313" key="1">
    <source>
        <dbReference type="EMBL" id="KAJ3649251.1"/>
    </source>
</evidence>
<name>A0AA38MAM7_9CUCU</name>